<dbReference type="AlphaFoldDB" id="A0AAV9D8I7"/>
<reference evidence="1" key="2">
    <citation type="submission" date="2023-06" db="EMBL/GenBank/DDBJ databases">
        <authorList>
            <person name="Ma L."/>
            <person name="Liu K.-W."/>
            <person name="Li Z."/>
            <person name="Hsiao Y.-Y."/>
            <person name="Qi Y."/>
            <person name="Fu T."/>
            <person name="Tang G."/>
            <person name="Zhang D."/>
            <person name="Sun W.-H."/>
            <person name="Liu D.-K."/>
            <person name="Li Y."/>
            <person name="Chen G.-Z."/>
            <person name="Liu X.-D."/>
            <person name="Liao X.-Y."/>
            <person name="Jiang Y.-T."/>
            <person name="Yu X."/>
            <person name="Hao Y."/>
            <person name="Huang J."/>
            <person name="Zhao X.-W."/>
            <person name="Ke S."/>
            <person name="Chen Y.-Y."/>
            <person name="Wu W.-L."/>
            <person name="Hsu J.-L."/>
            <person name="Lin Y.-F."/>
            <person name="Huang M.-D."/>
            <person name="Li C.-Y."/>
            <person name="Huang L."/>
            <person name="Wang Z.-W."/>
            <person name="Zhao X."/>
            <person name="Zhong W.-Y."/>
            <person name="Peng D.-H."/>
            <person name="Ahmad S."/>
            <person name="Lan S."/>
            <person name="Zhang J.-S."/>
            <person name="Tsai W.-C."/>
            <person name="Van De Peer Y."/>
            <person name="Liu Z.-J."/>
        </authorList>
    </citation>
    <scope>NUCLEOTIDE SEQUENCE</scope>
    <source>
        <strain evidence="1">CP</strain>
        <tissue evidence="1">Leaves</tissue>
    </source>
</reference>
<evidence type="ECO:0000313" key="1">
    <source>
        <dbReference type="EMBL" id="KAK1297490.1"/>
    </source>
</evidence>
<accession>A0AAV9D8I7</accession>
<organism evidence="1 2">
    <name type="scientific">Acorus calamus</name>
    <name type="common">Sweet flag</name>
    <dbReference type="NCBI Taxonomy" id="4465"/>
    <lineage>
        <taxon>Eukaryota</taxon>
        <taxon>Viridiplantae</taxon>
        <taxon>Streptophyta</taxon>
        <taxon>Embryophyta</taxon>
        <taxon>Tracheophyta</taxon>
        <taxon>Spermatophyta</taxon>
        <taxon>Magnoliopsida</taxon>
        <taxon>Liliopsida</taxon>
        <taxon>Acoraceae</taxon>
        <taxon>Acorus</taxon>
    </lineage>
</organism>
<gene>
    <name evidence="1" type="ORF">QJS10_CPB15g01381</name>
</gene>
<keyword evidence="2" id="KW-1185">Reference proteome</keyword>
<proteinExistence type="predicted"/>
<reference evidence="1" key="1">
    <citation type="journal article" date="2023" name="Nat. Commun.">
        <title>Diploid and tetraploid genomes of Acorus and the evolution of monocots.</title>
        <authorList>
            <person name="Ma L."/>
            <person name="Liu K.W."/>
            <person name="Li Z."/>
            <person name="Hsiao Y.Y."/>
            <person name="Qi Y."/>
            <person name="Fu T."/>
            <person name="Tang G.D."/>
            <person name="Zhang D."/>
            <person name="Sun W.H."/>
            <person name="Liu D.K."/>
            <person name="Li Y."/>
            <person name="Chen G.Z."/>
            <person name="Liu X.D."/>
            <person name="Liao X.Y."/>
            <person name="Jiang Y.T."/>
            <person name="Yu X."/>
            <person name="Hao Y."/>
            <person name="Huang J."/>
            <person name="Zhao X.W."/>
            <person name="Ke S."/>
            <person name="Chen Y.Y."/>
            <person name="Wu W.L."/>
            <person name="Hsu J.L."/>
            <person name="Lin Y.F."/>
            <person name="Huang M.D."/>
            <person name="Li C.Y."/>
            <person name="Huang L."/>
            <person name="Wang Z.W."/>
            <person name="Zhao X."/>
            <person name="Zhong W.Y."/>
            <person name="Peng D.H."/>
            <person name="Ahmad S."/>
            <person name="Lan S."/>
            <person name="Zhang J.S."/>
            <person name="Tsai W.C."/>
            <person name="Van de Peer Y."/>
            <person name="Liu Z.J."/>
        </authorList>
    </citation>
    <scope>NUCLEOTIDE SEQUENCE</scope>
    <source>
        <strain evidence="1">CP</strain>
    </source>
</reference>
<sequence>MACLLGISSWVLPSMKAEQTELGSERLFVVAELRSRFEEGSEQRGNLTSRLPFSLPSSTALDFHDVLRLGRVGRVNYALPPRDLKLDLSMHESRADRVGIREGLVLPEGVDGPPLHVLPDVVVAELRSRFE</sequence>
<comment type="caution">
    <text evidence="1">The sequence shown here is derived from an EMBL/GenBank/DDBJ whole genome shotgun (WGS) entry which is preliminary data.</text>
</comment>
<dbReference type="Proteomes" id="UP001180020">
    <property type="component" value="Unassembled WGS sequence"/>
</dbReference>
<name>A0AAV9D8I7_ACOCL</name>
<protein>
    <submittedName>
        <fullName evidence="1">Uncharacterized protein</fullName>
    </submittedName>
</protein>
<evidence type="ECO:0000313" key="2">
    <source>
        <dbReference type="Proteomes" id="UP001180020"/>
    </source>
</evidence>
<dbReference type="EMBL" id="JAUJYO010000015">
    <property type="protein sequence ID" value="KAK1297490.1"/>
    <property type="molecule type" value="Genomic_DNA"/>
</dbReference>